<dbReference type="GO" id="GO:0016740">
    <property type="term" value="F:transferase activity"/>
    <property type="evidence" value="ECO:0007669"/>
    <property type="project" value="UniProtKB-KW"/>
</dbReference>
<dbReference type="EMBL" id="FPHQ01000141">
    <property type="protein sequence ID" value="SFV76825.1"/>
    <property type="molecule type" value="Genomic_DNA"/>
</dbReference>
<dbReference type="EC" id="6.3.5.6" evidence="4"/>
<dbReference type="GO" id="GO:0006450">
    <property type="term" value="P:regulation of translational fidelity"/>
    <property type="evidence" value="ECO:0007669"/>
    <property type="project" value="InterPro"/>
</dbReference>
<dbReference type="GO" id="GO:0070681">
    <property type="term" value="P:glutaminyl-tRNAGln biosynthesis via transamidation"/>
    <property type="evidence" value="ECO:0007669"/>
    <property type="project" value="TreeGrafter"/>
</dbReference>
<dbReference type="GO" id="GO:0050566">
    <property type="term" value="F:asparaginyl-tRNA synthase (glutamine-hydrolyzing) activity"/>
    <property type="evidence" value="ECO:0007669"/>
    <property type="project" value="UniProtKB-EC"/>
</dbReference>
<sequence length="95" mass="10875">MSLSEEQVGQIAYLARLSLSDEQLKSNTKELNNILDLVEQLTEIDTDDIEPMAHPLHMTQRLREDKVTEQDQSESFQAIAPKIGKRHYLVPTVIE</sequence>
<accession>A0A1W1DSQ6</accession>
<dbReference type="EC" id="6.3.5.7" evidence="4"/>
<dbReference type="EMBL" id="FPHW01000163">
    <property type="protein sequence ID" value="SFV84777.1"/>
    <property type="molecule type" value="Genomic_DNA"/>
</dbReference>
<evidence type="ECO:0000313" key="1">
    <source>
        <dbReference type="EMBL" id="SFV76825.1"/>
    </source>
</evidence>
<dbReference type="Gene3D" id="1.10.20.60">
    <property type="entry name" value="Glu-tRNAGln amidotransferase C subunit, N-terminal domain"/>
    <property type="match status" value="1"/>
</dbReference>
<dbReference type="EMBL" id="FPHU01000086">
    <property type="protein sequence ID" value="SFV80549.1"/>
    <property type="molecule type" value="Genomic_DNA"/>
</dbReference>
<evidence type="ECO:0000313" key="4">
    <source>
        <dbReference type="EMBL" id="SFV84777.1"/>
    </source>
</evidence>
<dbReference type="EMBL" id="FPHT01000062">
    <property type="protein sequence ID" value="SFV80221.1"/>
    <property type="molecule type" value="Genomic_DNA"/>
</dbReference>
<protein>
    <submittedName>
        <fullName evidence="4">Aspartyl-tRNA(Asn) amidotransferase subunit C @ Glutamyl-tRNA(Gln) amidotransferase subunit C</fullName>
        <ecNumber evidence="4">6.3.5.6</ecNumber>
        <ecNumber evidence="4">6.3.5.7</ecNumber>
    </submittedName>
</protein>
<dbReference type="SUPFAM" id="SSF141000">
    <property type="entry name" value="Glu-tRNAGln amidotransferase C subunit"/>
    <property type="match status" value="1"/>
</dbReference>
<organism evidence="4">
    <name type="scientific">hydrothermal vent metagenome</name>
    <dbReference type="NCBI Taxonomy" id="652676"/>
    <lineage>
        <taxon>unclassified sequences</taxon>
        <taxon>metagenomes</taxon>
        <taxon>ecological metagenomes</taxon>
    </lineage>
</organism>
<dbReference type="InterPro" id="IPR003837">
    <property type="entry name" value="GatC"/>
</dbReference>
<name>A0A1W1DSQ6_9ZZZZ</name>
<dbReference type="AlphaFoldDB" id="A0A1W1DSQ6"/>
<reference evidence="4" key="1">
    <citation type="submission" date="2016-10" db="EMBL/GenBank/DDBJ databases">
        <authorList>
            <person name="de Groot N.N."/>
        </authorList>
    </citation>
    <scope>NUCLEOTIDE SEQUENCE</scope>
</reference>
<evidence type="ECO:0000313" key="2">
    <source>
        <dbReference type="EMBL" id="SFV80221.1"/>
    </source>
</evidence>
<dbReference type="InterPro" id="IPR036113">
    <property type="entry name" value="Asp/Glu-ADT_sf_sub_c"/>
</dbReference>
<evidence type="ECO:0000313" key="3">
    <source>
        <dbReference type="EMBL" id="SFV80549.1"/>
    </source>
</evidence>
<dbReference type="Pfam" id="PF02686">
    <property type="entry name" value="GatC"/>
    <property type="match status" value="1"/>
</dbReference>
<proteinExistence type="inferred from homology"/>
<keyword evidence="4" id="KW-0808">Transferase</keyword>
<keyword evidence="4" id="KW-0436">Ligase</keyword>
<dbReference type="PANTHER" id="PTHR15004:SF0">
    <property type="entry name" value="GLUTAMYL-TRNA(GLN) AMIDOTRANSFERASE SUBUNIT C, MITOCHONDRIAL"/>
    <property type="match status" value="1"/>
</dbReference>
<dbReference type="GO" id="GO:0050567">
    <property type="term" value="F:glutaminyl-tRNA synthase (glutamine-hydrolyzing) activity"/>
    <property type="evidence" value="ECO:0007669"/>
    <property type="project" value="UniProtKB-EC"/>
</dbReference>
<dbReference type="HAMAP" id="MF_00122">
    <property type="entry name" value="GatC"/>
    <property type="match status" value="1"/>
</dbReference>
<dbReference type="PANTHER" id="PTHR15004">
    <property type="entry name" value="GLUTAMYL-TRNA(GLN) AMIDOTRANSFERASE SUBUNIT C, MITOCHONDRIAL"/>
    <property type="match status" value="1"/>
</dbReference>
<dbReference type="NCBIfam" id="TIGR00135">
    <property type="entry name" value="gatC"/>
    <property type="match status" value="1"/>
</dbReference>
<gene>
    <name evidence="1" type="ORF">MNB_SUP05-10-485</name>
    <name evidence="2" type="ORF">MNB_SUP05-12-1310</name>
    <name evidence="3" type="ORF">MNB_SUP05-13-254</name>
    <name evidence="4" type="ORF">MNB_SUP05-7-480</name>
</gene>